<evidence type="ECO:0000259" key="2">
    <source>
        <dbReference type="PROSITE" id="PS50054"/>
    </source>
</evidence>
<dbReference type="AlphaFoldDB" id="A0A7J6LBA3"/>
<organism evidence="4 5">
    <name type="scientific">Perkinsus chesapeaki</name>
    <name type="common">Clam parasite</name>
    <name type="synonym">Perkinsus andrewsi</name>
    <dbReference type="NCBI Taxonomy" id="330153"/>
    <lineage>
        <taxon>Eukaryota</taxon>
        <taxon>Sar</taxon>
        <taxon>Alveolata</taxon>
        <taxon>Perkinsozoa</taxon>
        <taxon>Perkinsea</taxon>
        <taxon>Perkinsida</taxon>
        <taxon>Perkinsidae</taxon>
        <taxon>Perkinsus</taxon>
    </lineage>
</organism>
<gene>
    <name evidence="4" type="ORF">FOL47_008905</name>
</gene>
<feature type="region of interest" description="Disordered" evidence="1">
    <location>
        <begin position="416"/>
        <end position="435"/>
    </location>
</feature>
<dbReference type="Proteomes" id="UP000591131">
    <property type="component" value="Unassembled WGS sequence"/>
</dbReference>
<feature type="region of interest" description="Disordered" evidence="1">
    <location>
        <begin position="632"/>
        <end position="717"/>
    </location>
</feature>
<dbReference type="PROSITE" id="PS50054">
    <property type="entry name" value="TYR_PHOSPHATASE_DUAL"/>
    <property type="match status" value="1"/>
</dbReference>
<feature type="compositionally biased region" description="Low complexity" evidence="1">
    <location>
        <begin position="640"/>
        <end position="671"/>
    </location>
</feature>
<feature type="region of interest" description="Disordered" evidence="1">
    <location>
        <begin position="229"/>
        <end position="324"/>
    </location>
</feature>
<dbReference type="InterPro" id="IPR020422">
    <property type="entry name" value="TYR_PHOSPHATASE_DUAL_dom"/>
</dbReference>
<feature type="domain" description="Tyrosine specific protein phosphatases" evidence="3">
    <location>
        <begin position="97"/>
        <end position="167"/>
    </location>
</feature>
<evidence type="ECO:0000256" key="1">
    <source>
        <dbReference type="SAM" id="MobiDB-lite"/>
    </source>
</evidence>
<feature type="compositionally biased region" description="Polar residues" evidence="1">
    <location>
        <begin position="515"/>
        <end position="530"/>
    </location>
</feature>
<feature type="compositionally biased region" description="Basic residues" evidence="1">
    <location>
        <begin position="685"/>
        <end position="696"/>
    </location>
</feature>
<feature type="region of interest" description="Disordered" evidence="1">
    <location>
        <begin position="358"/>
        <end position="387"/>
    </location>
</feature>
<feature type="compositionally biased region" description="Polar residues" evidence="1">
    <location>
        <begin position="496"/>
        <end position="508"/>
    </location>
</feature>
<evidence type="ECO:0000259" key="3">
    <source>
        <dbReference type="PROSITE" id="PS50056"/>
    </source>
</evidence>
<feature type="region of interest" description="Disordered" evidence="1">
    <location>
        <begin position="449"/>
        <end position="473"/>
    </location>
</feature>
<evidence type="ECO:0000313" key="4">
    <source>
        <dbReference type="EMBL" id="KAF4656469.1"/>
    </source>
</evidence>
<reference evidence="4 5" key="1">
    <citation type="submission" date="2020-04" db="EMBL/GenBank/DDBJ databases">
        <title>Perkinsus chesapeaki whole genome sequence.</title>
        <authorList>
            <person name="Bogema D.R."/>
        </authorList>
    </citation>
    <scope>NUCLEOTIDE SEQUENCE [LARGE SCALE GENOMIC DNA]</scope>
    <source>
        <strain evidence="4">ATCC PRA-425</strain>
    </source>
</reference>
<dbReference type="CDD" id="cd14498">
    <property type="entry name" value="DSP"/>
    <property type="match status" value="1"/>
</dbReference>
<feature type="compositionally biased region" description="Basic and acidic residues" evidence="1">
    <location>
        <begin position="361"/>
        <end position="381"/>
    </location>
</feature>
<feature type="compositionally biased region" description="Polar residues" evidence="1">
    <location>
        <begin position="464"/>
        <end position="473"/>
    </location>
</feature>
<dbReference type="EMBL" id="JAAPAO010000596">
    <property type="protein sequence ID" value="KAF4656469.1"/>
    <property type="molecule type" value="Genomic_DNA"/>
</dbReference>
<feature type="compositionally biased region" description="Polar residues" evidence="1">
    <location>
        <begin position="550"/>
        <end position="565"/>
    </location>
</feature>
<dbReference type="InterPro" id="IPR029021">
    <property type="entry name" value="Prot-tyrosine_phosphatase-like"/>
</dbReference>
<dbReference type="OrthoDB" id="10252009at2759"/>
<feature type="compositionally biased region" description="Low complexity" evidence="1">
    <location>
        <begin position="538"/>
        <end position="549"/>
    </location>
</feature>
<dbReference type="PANTHER" id="PTHR46653">
    <property type="entry name" value="SPECIFICITY PROTEIN PHOSPHATASE, PUTATIVE-RELATED"/>
    <property type="match status" value="1"/>
</dbReference>
<protein>
    <recommendedName>
        <fullName evidence="6">Dual specificity protein phosphatase 14</fullName>
    </recommendedName>
</protein>
<dbReference type="InterPro" id="IPR000387">
    <property type="entry name" value="Tyr_Pase_dom"/>
</dbReference>
<sequence>MTAAPQTLGGATDDQSQQQGAWEIVGAVKIKDGLFLGDDMAAQELEFVVTNKVTHVVNCCGRQVPNHWEPIGVVYLTYYWLDNDSQVILDTRDVVVDELTAFVDEALENAESVAILFTGGLYREQVLIHSERGQGRSCTVLCAYLMRKYRWGMRKALEFLQSRRPDVNLKPGYLQQLGAFERRLISYQKLKLSCDWSLSSVTPKLDSEEYLLRNTFMNSQMGPLADLTIRSDTDQKPTGYGKGVNGVQRRSIDWSDAGTDDKGRLEVPGNPPRPHRPSTAQPVKSCMKGSRQKERQATAERLGNDSSPDSAKGERLNRATRSSSLTMASVDALDTSVELRGSSRRSSLDGSLLRALSGTKGDVREEPSWRERGRDQTDREIASSSECGGDYGMSLIADIGQPSRLGSTRIPTRAWGETSMEEASLRPPTPTLKDDIADGRISNKIDMWASGRGEQGPRRLPSPTMGSSNPLRSDTVSIGMPLVYLRLIHRSQRFYSSGREGSSYQRSESPMMRSYQRSGTPQLQDRQNLRGSSGGMGSLMSASSGTSSLRQQYMGSSGLRSSQGASGLVGGLRAAATTSGLGSLDPSKRGLPGSAVGRRPSTAPSLANGSLRTSPTGSYVVLWSLSGYKGAWQNRPPSPSVRSRPASPSMSSQRPSSPSPQMMQNHSSSSMKGVAVGSGAPFDRVRHRSLTGHMRRAPSPTPAFNRNAQSGKPRWRM</sequence>
<feature type="region of interest" description="Disordered" evidence="1">
    <location>
        <begin position="496"/>
        <end position="566"/>
    </location>
</feature>
<evidence type="ECO:0008006" key="6">
    <source>
        <dbReference type="Google" id="ProtNLM"/>
    </source>
</evidence>
<feature type="region of interest" description="Disordered" evidence="1">
    <location>
        <begin position="578"/>
        <end position="613"/>
    </location>
</feature>
<comment type="caution">
    <text evidence="4">The sequence shown here is derived from an EMBL/GenBank/DDBJ whole genome shotgun (WGS) entry which is preliminary data.</text>
</comment>
<name>A0A7J6LBA3_PERCH</name>
<feature type="domain" description="Tyrosine-protein phosphatase" evidence="2">
    <location>
        <begin position="26"/>
        <end position="186"/>
    </location>
</feature>
<dbReference type="InterPro" id="IPR000340">
    <property type="entry name" value="Dual-sp_phosphatase_cat-dom"/>
</dbReference>
<evidence type="ECO:0000313" key="5">
    <source>
        <dbReference type="Proteomes" id="UP000591131"/>
    </source>
</evidence>
<accession>A0A7J6LBA3</accession>
<dbReference type="PANTHER" id="PTHR46653:SF1">
    <property type="entry name" value="SPECIFICITY PROTEIN PHOSPHATASE, PUTATIVE-RELATED"/>
    <property type="match status" value="1"/>
</dbReference>
<dbReference type="SUPFAM" id="SSF52799">
    <property type="entry name" value="(Phosphotyrosine protein) phosphatases II"/>
    <property type="match status" value="1"/>
</dbReference>
<dbReference type="SMART" id="SM00195">
    <property type="entry name" value="DSPc"/>
    <property type="match status" value="1"/>
</dbReference>
<dbReference type="Pfam" id="PF00782">
    <property type="entry name" value="DSPc"/>
    <property type="match status" value="1"/>
</dbReference>
<feature type="compositionally biased region" description="Polar residues" evidence="1">
    <location>
        <begin position="602"/>
        <end position="613"/>
    </location>
</feature>
<dbReference type="PROSITE" id="PS50056">
    <property type="entry name" value="TYR_PHOSPHATASE_2"/>
    <property type="match status" value="1"/>
</dbReference>
<keyword evidence="5" id="KW-1185">Reference proteome</keyword>
<dbReference type="Gene3D" id="3.90.190.10">
    <property type="entry name" value="Protein tyrosine phosphatase superfamily"/>
    <property type="match status" value="1"/>
</dbReference>
<proteinExistence type="predicted"/>